<evidence type="ECO:0000256" key="9">
    <source>
        <dbReference type="ARBA" id="ARBA00022840"/>
    </source>
</evidence>
<comment type="subcellular location">
    <subcellularLocation>
        <location evidence="1">Membrane</location>
        <topology evidence="1">Single-pass membrane protein</topology>
    </subcellularLocation>
</comment>
<keyword evidence="3" id="KW-0808">Transferase</keyword>
<feature type="domain" description="Gnk2-homologous" evidence="18">
    <location>
        <begin position="131"/>
        <end position="240"/>
    </location>
</feature>
<evidence type="ECO:0000256" key="7">
    <source>
        <dbReference type="ARBA" id="ARBA00022741"/>
    </source>
</evidence>
<evidence type="ECO:0000256" key="10">
    <source>
        <dbReference type="ARBA" id="ARBA00022989"/>
    </source>
</evidence>
<keyword evidence="9 14" id="KW-0067">ATP-binding</keyword>
<keyword evidence="2" id="KW-0723">Serine/threonine-protein kinase</keyword>
<protein>
    <submittedName>
        <fullName evidence="19">Uncharacterized protein</fullName>
    </submittedName>
</protein>
<dbReference type="EMBL" id="JAAMPC010000003">
    <property type="protein sequence ID" value="KAG2318544.1"/>
    <property type="molecule type" value="Genomic_DNA"/>
</dbReference>
<dbReference type="AlphaFoldDB" id="A0A8X7VVW6"/>
<dbReference type="InterPro" id="IPR011009">
    <property type="entry name" value="Kinase-like_dom_sf"/>
</dbReference>
<evidence type="ECO:0000256" key="16">
    <source>
        <dbReference type="SAM" id="SignalP"/>
    </source>
</evidence>
<keyword evidence="11 15" id="KW-0472">Membrane</keyword>
<dbReference type="PROSITE" id="PS50011">
    <property type="entry name" value="PROTEIN_KINASE_DOM"/>
    <property type="match status" value="1"/>
</dbReference>
<dbReference type="Gene3D" id="1.10.510.10">
    <property type="entry name" value="Transferase(Phosphotransferase) domain 1"/>
    <property type="match status" value="1"/>
</dbReference>
<feature type="domain" description="Protein kinase" evidence="17">
    <location>
        <begin position="337"/>
        <end position="613"/>
    </location>
</feature>
<organism evidence="19 20">
    <name type="scientific">Brassica carinata</name>
    <name type="common">Ethiopian mustard</name>
    <name type="synonym">Abyssinian cabbage</name>
    <dbReference type="NCBI Taxonomy" id="52824"/>
    <lineage>
        <taxon>Eukaryota</taxon>
        <taxon>Viridiplantae</taxon>
        <taxon>Streptophyta</taxon>
        <taxon>Embryophyta</taxon>
        <taxon>Tracheophyta</taxon>
        <taxon>Spermatophyta</taxon>
        <taxon>Magnoliopsida</taxon>
        <taxon>eudicotyledons</taxon>
        <taxon>Gunneridae</taxon>
        <taxon>Pentapetalae</taxon>
        <taxon>rosids</taxon>
        <taxon>malvids</taxon>
        <taxon>Brassicales</taxon>
        <taxon>Brassicaceae</taxon>
        <taxon>Brassiceae</taxon>
        <taxon>Brassica</taxon>
    </lineage>
</organism>
<dbReference type="InterPro" id="IPR000719">
    <property type="entry name" value="Prot_kinase_dom"/>
</dbReference>
<evidence type="ECO:0000256" key="1">
    <source>
        <dbReference type="ARBA" id="ARBA00004167"/>
    </source>
</evidence>
<keyword evidence="8" id="KW-0418">Kinase</keyword>
<dbReference type="FunFam" id="1.10.510.10:FF:000129">
    <property type="entry name" value="cysteine-rich receptor-like protein kinase 10"/>
    <property type="match status" value="1"/>
</dbReference>
<evidence type="ECO:0000256" key="3">
    <source>
        <dbReference type="ARBA" id="ARBA00022679"/>
    </source>
</evidence>
<evidence type="ECO:0000256" key="15">
    <source>
        <dbReference type="SAM" id="Phobius"/>
    </source>
</evidence>
<sequence length="650" mass="72391">MKLKNLLPVFWFFLVGFPVVSPQRCGETGNFIPNDKYDTNRHILISSLASNASARGGFYNASFGQGSDKVYAVGLCIPGVEPTVCSTCLERGYIRLTEVCLNQTEGLVWESRGILCLIRYSNRVFFGLLELKPSYEVHNSEDIRFDFPKFDSLWKNLTSRLIARATSSSSEVKYYAAEAVPWTTLQNIYALMQCNPLISLRECNICLRQCVSDYVSCCHGKQGGIVYRPSCAFRSEIYPFFQAFNLSSAPPPTSLSPSVDQRTNTTKRGGESISVGIIVAIIVPTVVIFLVLLALSFFICRRMKLKAFNSQGSSIDTTSTNPLQFDFKTIEAATDQFSERNVIGKGGFGEVYKAVLNGTEVAIKRLSKASGQGAREFKNEAVLVAKLQHRNLVRLLGFCVDGAEKILVYEFVPNKSLDFFLFDPSKDIQVDWTTRYIIIEGIARGVLYLHQDSRLTIIHRDLKASNILLDADMNPKVADFGMARIMGMDQTQSDTSRIVGTYGYMAPEYAMHGHFSMKSDVYSFGVIVLEIISGRKNSSFCQPDGNVSSLVAYAWELWRKGSPLEIVDPAIMESYQRNEVIRCIHIALLCVQKDHANRPGMSTVILMLTSSTITLPVPGEPGFVYKSGNNADSSFLWSVDDASITHLEPR</sequence>
<dbReference type="FunFam" id="3.30.430.20:FF:000003">
    <property type="entry name" value="Cysteine-rich RLK (RECEPTOR-like protein kinase) 10"/>
    <property type="match status" value="1"/>
</dbReference>
<keyword evidence="6" id="KW-0677">Repeat</keyword>
<dbReference type="PANTHER" id="PTHR27002:SF1047">
    <property type="entry name" value="CYSTEINE-RICH RECEPTOR-LIKE PROTEIN KINASE 34"/>
    <property type="match status" value="1"/>
</dbReference>
<dbReference type="PANTHER" id="PTHR27002">
    <property type="entry name" value="RECEPTOR-LIKE SERINE/THREONINE-PROTEIN KINASE SD1-8"/>
    <property type="match status" value="1"/>
</dbReference>
<keyword evidence="4 15" id="KW-0812">Transmembrane</keyword>
<dbReference type="GO" id="GO:0009751">
    <property type="term" value="P:response to salicylic acid"/>
    <property type="evidence" value="ECO:0007669"/>
    <property type="project" value="UniProtKB-ARBA"/>
</dbReference>
<dbReference type="InterPro" id="IPR038408">
    <property type="entry name" value="GNK2_sf"/>
</dbReference>
<evidence type="ECO:0000259" key="18">
    <source>
        <dbReference type="PROSITE" id="PS51473"/>
    </source>
</evidence>
<dbReference type="InterPro" id="IPR008271">
    <property type="entry name" value="Ser/Thr_kinase_AS"/>
</dbReference>
<feature type="chain" id="PRO_5036449311" evidence="16">
    <location>
        <begin position="23"/>
        <end position="650"/>
    </location>
</feature>
<evidence type="ECO:0000256" key="11">
    <source>
        <dbReference type="ARBA" id="ARBA00023136"/>
    </source>
</evidence>
<dbReference type="GO" id="GO:0042742">
    <property type="term" value="P:defense response to bacterium"/>
    <property type="evidence" value="ECO:0007669"/>
    <property type="project" value="UniProtKB-ARBA"/>
</dbReference>
<keyword evidence="12" id="KW-0675">Receptor</keyword>
<keyword evidence="5 16" id="KW-0732">Signal</keyword>
<gene>
    <name evidence="19" type="ORF">Bca52824_011757</name>
</gene>
<dbReference type="InterPro" id="IPR002902">
    <property type="entry name" value="GNK2"/>
</dbReference>
<evidence type="ECO:0000313" key="20">
    <source>
        <dbReference type="Proteomes" id="UP000886595"/>
    </source>
</evidence>
<feature type="domain" description="Gnk2-homologous" evidence="18">
    <location>
        <begin position="19"/>
        <end position="125"/>
    </location>
</feature>
<evidence type="ECO:0000256" key="13">
    <source>
        <dbReference type="ARBA" id="ARBA00023180"/>
    </source>
</evidence>
<evidence type="ECO:0000256" key="4">
    <source>
        <dbReference type="ARBA" id="ARBA00022692"/>
    </source>
</evidence>
<dbReference type="FunFam" id="3.30.430.20:FF:000007">
    <property type="entry name" value="Cysteine-rich receptor-like protein kinase 11"/>
    <property type="match status" value="1"/>
</dbReference>
<keyword evidence="20" id="KW-1185">Reference proteome</keyword>
<evidence type="ECO:0000256" key="6">
    <source>
        <dbReference type="ARBA" id="ARBA00022737"/>
    </source>
</evidence>
<dbReference type="CDD" id="cd23509">
    <property type="entry name" value="Gnk2-like"/>
    <property type="match status" value="2"/>
</dbReference>
<evidence type="ECO:0000256" key="2">
    <source>
        <dbReference type="ARBA" id="ARBA00022527"/>
    </source>
</evidence>
<dbReference type="Pfam" id="PF07714">
    <property type="entry name" value="PK_Tyr_Ser-Thr"/>
    <property type="match status" value="1"/>
</dbReference>
<evidence type="ECO:0000259" key="17">
    <source>
        <dbReference type="PROSITE" id="PS50011"/>
    </source>
</evidence>
<evidence type="ECO:0000256" key="8">
    <source>
        <dbReference type="ARBA" id="ARBA00022777"/>
    </source>
</evidence>
<dbReference type="GO" id="GO:0004674">
    <property type="term" value="F:protein serine/threonine kinase activity"/>
    <property type="evidence" value="ECO:0007669"/>
    <property type="project" value="UniProtKB-KW"/>
</dbReference>
<accession>A0A8X7VVW6</accession>
<dbReference type="GO" id="GO:0005524">
    <property type="term" value="F:ATP binding"/>
    <property type="evidence" value="ECO:0007669"/>
    <property type="project" value="UniProtKB-UniRule"/>
</dbReference>
<dbReference type="Gene3D" id="3.30.430.20">
    <property type="entry name" value="Gnk2 domain, C-X8-C-X2-C motif"/>
    <property type="match status" value="2"/>
</dbReference>
<feature type="transmembrane region" description="Helical" evidence="15">
    <location>
        <begin position="273"/>
        <end position="300"/>
    </location>
</feature>
<dbReference type="PROSITE" id="PS00108">
    <property type="entry name" value="PROTEIN_KINASE_ST"/>
    <property type="match status" value="1"/>
</dbReference>
<dbReference type="OrthoDB" id="688481at2759"/>
<dbReference type="PROSITE" id="PS51473">
    <property type="entry name" value="GNK2"/>
    <property type="match status" value="2"/>
</dbReference>
<name>A0A8X7VVW6_BRACI</name>
<keyword evidence="7 14" id="KW-0547">Nucleotide-binding</keyword>
<dbReference type="CDD" id="cd14066">
    <property type="entry name" value="STKc_IRAK"/>
    <property type="match status" value="1"/>
</dbReference>
<dbReference type="Pfam" id="PF01657">
    <property type="entry name" value="Stress-antifung"/>
    <property type="match status" value="2"/>
</dbReference>
<keyword evidence="13" id="KW-0325">Glycoprotein</keyword>
<reference evidence="19 20" key="1">
    <citation type="submission" date="2020-02" db="EMBL/GenBank/DDBJ databases">
        <authorList>
            <person name="Ma Q."/>
            <person name="Huang Y."/>
            <person name="Song X."/>
            <person name="Pei D."/>
        </authorList>
    </citation>
    <scope>NUCLEOTIDE SEQUENCE [LARGE SCALE GENOMIC DNA]</scope>
    <source>
        <strain evidence="19">Sxm20200214</strain>
        <tissue evidence="19">Leaf</tissue>
    </source>
</reference>
<feature type="binding site" evidence="14">
    <location>
        <position position="364"/>
    </location>
    <ligand>
        <name>ATP</name>
        <dbReference type="ChEBI" id="CHEBI:30616"/>
    </ligand>
</feature>
<dbReference type="SMART" id="SM00220">
    <property type="entry name" value="S_TKc"/>
    <property type="match status" value="1"/>
</dbReference>
<evidence type="ECO:0000256" key="5">
    <source>
        <dbReference type="ARBA" id="ARBA00022729"/>
    </source>
</evidence>
<dbReference type="SUPFAM" id="SSF56112">
    <property type="entry name" value="Protein kinase-like (PK-like)"/>
    <property type="match status" value="1"/>
</dbReference>
<dbReference type="Proteomes" id="UP000886595">
    <property type="component" value="Unassembled WGS sequence"/>
</dbReference>
<comment type="caution">
    <text evidence="19">The sequence shown here is derived from an EMBL/GenBank/DDBJ whole genome shotgun (WGS) entry which is preliminary data.</text>
</comment>
<keyword evidence="10 15" id="KW-1133">Transmembrane helix</keyword>
<dbReference type="FunFam" id="3.30.200.20:FF:000727">
    <property type="entry name" value="Cysteine-rich RLK (RECEPTOR-like protein kinase) 23"/>
    <property type="match status" value="1"/>
</dbReference>
<dbReference type="InterPro" id="IPR001245">
    <property type="entry name" value="Ser-Thr/Tyr_kinase_cat_dom"/>
</dbReference>
<dbReference type="GO" id="GO:0005886">
    <property type="term" value="C:plasma membrane"/>
    <property type="evidence" value="ECO:0007669"/>
    <property type="project" value="TreeGrafter"/>
</dbReference>
<dbReference type="Gene3D" id="3.30.200.20">
    <property type="entry name" value="Phosphorylase Kinase, domain 1"/>
    <property type="match status" value="1"/>
</dbReference>
<proteinExistence type="predicted"/>
<feature type="signal peptide" evidence="16">
    <location>
        <begin position="1"/>
        <end position="22"/>
    </location>
</feature>
<evidence type="ECO:0000256" key="12">
    <source>
        <dbReference type="ARBA" id="ARBA00023170"/>
    </source>
</evidence>
<dbReference type="InterPro" id="IPR017441">
    <property type="entry name" value="Protein_kinase_ATP_BS"/>
</dbReference>
<evidence type="ECO:0000256" key="14">
    <source>
        <dbReference type="PROSITE-ProRule" id="PRU10141"/>
    </source>
</evidence>
<evidence type="ECO:0000313" key="19">
    <source>
        <dbReference type="EMBL" id="KAG2318544.1"/>
    </source>
</evidence>
<dbReference type="PROSITE" id="PS00107">
    <property type="entry name" value="PROTEIN_KINASE_ATP"/>
    <property type="match status" value="1"/>
</dbReference>